<dbReference type="InterPro" id="IPR036322">
    <property type="entry name" value="WD40_repeat_dom_sf"/>
</dbReference>
<dbReference type="InterPro" id="IPR022100">
    <property type="entry name" value="WDHD1/CFT4_beta-prop_2nd"/>
</dbReference>
<dbReference type="PANTHER" id="PTHR19932:SF10">
    <property type="entry name" value="WD REPEAT AND HMG-BOX DNA-BINDING PROTEIN 1"/>
    <property type="match status" value="1"/>
</dbReference>
<dbReference type="Proteomes" id="UP000030665">
    <property type="component" value="Unassembled WGS sequence"/>
</dbReference>
<dbReference type="SUPFAM" id="SSF50978">
    <property type="entry name" value="WD40 repeat-like"/>
    <property type="match status" value="1"/>
</dbReference>
<evidence type="ECO:0000313" key="10">
    <source>
        <dbReference type="EMBL" id="CDW56244.1"/>
    </source>
</evidence>
<dbReference type="EMBL" id="HG806021">
    <property type="protein sequence ID" value="CDW56244.1"/>
    <property type="molecule type" value="Genomic_DNA"/>
</dbReference>
<dbReference type="GO" id="GO:0006261">
    <property type="term" value="P:DNA-templated DNA replication"/>
    <property type="evidence" value="ECO:0007669"/>
    <property type="project" value="TreeGrafter"/>
</dbReference>
<evidence type="ECO:0000256" key="6">
    <source>
        <dbReference type="SAM" id="MobiDB-lite"/>
    </source>
</evidence>
<feature type="region of interest" description="Disordered" evidence="6">
    <location>
        <begin position="852"/>
        <end position="914"/>
    </location>
</feature>
<evidence type="ECO:0000256" key="1">
    <source>
        <dbReference type="ARBA" id="ARBA00004123"/>
    </source>
</evidence>
<evidence type="ECO:0000313" key="11">
    <source>
        <dbReference type="Proteomes" id="UP000030665"/>
    </source>
</evidence>
<dbReference type="SMART" id="SM00320">
    <property type="entry name" value="WD40"/>
    <property type="match status" value="4"/>
</dbReference>
<dbReference type="GO" id="GO:0006281">
    <property type="term" value="P:DNA repair"/>
    <property type="evidence" value="ECO:0007669"/>
    <property type="project" value="TreeGrafter"/>
</dbReference>
<dbReference type="Pfam" id="PF24817">
    <property type="entry name" value="WD40_WDHD1_1st"/>
    <property type="match status" value="1"/>
</dbReference>
<dbReference type="InterPro" id="IPR001680">
    <property type="entry name" value="WD40_rpt"/>
</dbReference>
<dbReference type="Pfam" id="PF20946">
    <property type="entry name" value="Ctf4_C"/>
    <property type="match status" value="1"/>
</dbReference>
<dbReference type="OrthoDB" id="427368at2759"/>
<dbReference type="STRING" id="36087.A0A077Z8Z9"/>
<comment type="subcellular location">
    <subcellularLocation>
        <location evidence="1">Nucleus</location>
    </subcellularLocation>
</comment>
<dbReference type="InterPro" id="IPR057646">
    <property type="entry name" value="WD40_WDHD1_1st"/>
</dbReference>
<dbReference type="GO" id="GO:0003682">
    <property type="term" value="F:chromatin binding"/>
    <property type="evidence" value="ECO:0007669"/>
    <property type="project" value="TreeGrafter"/>
</dbReference>
<feature type="domain" description="WDHD1/CFT4 second beta-propeller" evidence="7">
    <location>
        <begin position="382"/>
        <end position="670"/>
    </location>
</feature>
<protein>
    <submittedName>
        <fullName evidence="10">WD40 and DUF3639 domain containing protein</fullName>
    </submittedName>
</protein>
<proteinExistence type="predicted"/>
<evidence type="ECO:0000259" key="7">
    <source>
        <dbReference type="Pfam" id="PF12341"/>
    </source>
</evidence>
<keyword evidence="11" id="KW-1185">Reference proteome</keyword>
<keyword evidence="2 5" id="KW-0853">WD repeat</keyword>
<dbReference type="AlphaFoldDB" id="A0A077Z8Z9"/>
<dbReference type="PANTHER" id="PTHR19932">
    <property type="entry name" value="WD REPEAT AND HMG-BOX DNA BINDING PROTEIN"/>
    <property type="match status" value="1"/>
</dbReference>
<feature type="compositionally biased region" description="Polar residues" evidence="6">
    <location>
        <begin position="895"/>
        <end position="907"/>
    </location>
</feature>
<feature type="domain" description="WDHD1 first WD40" evidence="9">
    <location>
        <begin position="8"/>
        <end position="294"/>
    </location>
</feature>
<organism evidence="10 11">
    <name type="scientific">Trichuris trichiura</name>
    <name type="common">Whipworm</name>
    <name type="synonym">Trichocephalus trichiurus</name>
    <dbReference type="NCBI Taxonomy" id="36087"/>
    <lineage>
        <taxon>Eukaryota</taxon>
        <taxon>Metazoa</taxon>
        <taxon>Ecdysozoa</taxon>
        <taxon>Nematoda</taxon>
        <taxon>Enoplea</taxon>
        <taxon>Dorylaimia</taxon>
        <taxon>Trichinellida</taxon>
        <taxon>Trichuridae</taxon>
        <taxon>Trichuris</taxon>
    </lineage>
</organism>
<reference evidence="10" key="2">
    <citation type="submission" date="2014-03" db="EMBL/GenBank/DDBJ databases">
        <title>The whipworm genome and dual-species transcriptomics of an intimate host-pathogen interaction.</title>
        <authorList>
            <person name="Foth B.J."/>
            <person name="Tsai I.J."/>
            <person name="Reid A.J."/>
            <person name="Bancroft A.J."/>
            <person name="Nichol S."/>
            <person name="Tracey A."/>
            <person name="Holroyd N."/>
            <person name="Cotton J.A."/>
            <person name="Stanley E.J."/>
            <person name="Zarowiecki M."/>
            <person name="Liu J.Z."/>
            <person name="Huckvale T."/>
            <person name="Cooper P.J."/>
            <person name="Grencis R.K."/>
            <person name="Berriman M."/>
        </authorList>
    </citation>
    <scope>NUCLEOTIDE SEQUENCE [LARGE SCALE GENOMIC DNA]</scope>
</reference>
<feature type="domain" description="WDHD1/CFT4 helical bundle" evidence="8">
    <location>
        <begin position="709"/>
        <end position="777"/>
    </location>
</feature>
<evidence type="ECO:0000259" key="9">
    <source>
        <dbReference type="Pfam" id="PF24817"/>
    </source>
</evidence>
<dbReference type="InterPro" id="IPR015943">
    <property type="entry name" value="WD40/YVTN_repeat-like_dom_sf"/>
</dbReference>
<dbReference type="PROSITE" id="PS50082">
    <property type="entry name" value="WD_REPEATS_2"/>
    <property type="match status" value="2"/>
</dbReference>
<dbReference type="PROSITE" id="PS50294">
    <property type="entry name" value="WD_REPEATS_REGION"/>
    <property type="match status" value="2"/>
</dbReference>
<evidence type="ECO:0000256" key="2">
    <source>
        <dbReference type="ARBA" id="ARBA00022574"/>
    </source>
</evidence>
<dbReference type="GO" id="GO:0000278">
    <property type="term" value="P:mitotic cell cycle"/>
    <property type="evidence" value="ECO:0007669"/>
    <property type="project" value="TreeGrafter"/>
</dbReference>
<feature type="repeat" description="WD" evidence="5">
    <location>
        <begin position="129"/>
        <end position="170"/>
    </location>
</feature>
<keyword evidence="3" id="KW-0677">Repeat</keyword>
<dbReference type="InterPro" id="IPR048591">
    <property type="entry name" value="WDHD1/CFT4_hel"/>
</dbReference>
<name>A0A077Z8Z9_TRITR</name>
<reference evidence="10" key="1">
    <citation type="submission" date="2014-01" db="EMBL/GenBank/DDBJ databases">
        <authorList>
            <person name="Aslett M."/>
        </authorList>
    </citation>
    <scope>NUCLEOTIDE SEQUENCE</scope>
</reference>
<evidence type="ECO:0000256" key="3">
    <source>
        <dbReference type="ARBA" id="ARBA00022737"/>
    </source>
</evidence>
<dbReference type="GO" id="GO:0043596">
    <property type="term" value="C:nuclear replication fork"/>
    <property type="evidence" value="ECO:0007669"/>
    <property type="project" value="TreeGrafter"/>
</dbReference>
<feature type="repeat" description="WD" evidence="5">
    <location>
        <begin position="8"/>
        <end position="40"/>
    </location>
</feature>
<evidence type="ECO:0000259" key="8">
    <source>
        <dbReference type="Pfam" id="PF20946"/>
    </source>
</evidence>
<evidence type="ECO:0000256" key="5">
    <source>
        <dbReference type="PROSITE-ProRule" id="PRU00221"/>
    </source>
</evidence>
<dbReference type="Gene3D" id="2.130.10.10">
    <property type="entry name" value="YVTN repeat-like/Quinoprotein amine dehydrogenase"/>
    <property type="match status" value="2"/>
</dbReference>
<accession>A0A077Z8Z9</accession>
<evidence type="ECO:0000256" key="4">
    <source>
        <dbReference type="ARBA" id="ARBA00023242"/>
    </source>
</evidence>
<dbReference type="Pfam" id="PF12341">
    <property type="entry name" value="Mcl1_mid"/>
    <property type="match status" value="1"/>
</dbReference>
<gene>
    <name evidence="10" type="ORF">TTRE_0000451901</name>
</gene>
<keyword evidence="4" id="KW-0539">Nucleus</keyword>
<sequence length="1007" mass="111533">MPFTAPLRFGHGQGITSICINEKLKRIVTGGADGQLRFWENFEDSVPQTYDVAEEVTAVAVYGDIVLVATEKGIVNAHESATGEFDSTVTRFSLPITHMVVSKNGHLLVASSDFEVRWISLQDKTFQRLDGHGAPVLSVSVDPFTVFASTACGDGNLRIWQLSDVSCIKTLCIFPKVNEFRLTHPLARMAWFPNLGSVLAVPAGKQVQIYDRNEWLLLKSYKVEDSNASVCCYDSTGARLAAACMNGSIFVWETGSDTLIFRDVHPKGRTLCALCWNPFNCAQLLLADVNGFVGGLQSVAATEKPVNNIPSILSNEAEEPAVSHELPLISDDENSTDFDISKIKSTYSARVSDLPDASTDSQLTTEKLVLLLKNWQSSLLPKPFNPGSTALAHGEHYMKWNRVGTIRHYVSREMGNVIDVEFHNVSIHHALHFQNEVSKYSIGDLSDEAVAFASYEDENSGSQVFISHFASWDSPKEWYIDVPFGESVQCLCLGKGWVAFATSSRLLRVYTLSGVFMWISTIENSVVAMSARGSRLFLVCHDGLALNGDVRLCYSAYTFDEKSSFYGVVANTSKNNSVALSAGASLTWLCVTELGTFCTADSIGTVRILVNGAWIPVCALNEPDQVDQEYLWPVDLQEETSKILCVRCKRSKVPTVTPKPAMVYVNWKIPTCDVSHMKANSGELALVTNIKGQLFRHANLATKSSSFKDAGIDKNSLRSLLKTFAMACKAENYEFALDIATLSTNEANLRVFLRYACENDCNILAEKLESLRKERYDKEAELFQSFQRSEVELPEVSLSLKYKNKPYAVERDEKEEEEEETTNRLSLNFALSPDRSAYTDDLLSVASTPSMSSCFGDLPTPSPGKPYNPFKKRKTTKETELQKVGSAFDFETPKRQSPSAEQLSAQQKGRKREKAQLGTLDALFKSTTSTQATVDSVSEASQDLFPNMVCKDAPTAEKQEIAPFQTWFADNRETIVRDFSGNSTDDKALIKFALSQYRQANKQAGLQ</sequence>